<keyword evidence="2" id="KW-1185">Reference proteome</keyword>
<gene>
    <name evidence="1" type="ORF">BDN72DRAFT_900831</name>
</gene>
<accession>A0ACD3AI25</accession>
<protein>
    <submittedName>
        <fullName evidence="1">Uncharacterized protein</fullName>
    </submittedName>
</protein>
<dbReference type="EMBL" id="ML208442">
    <property type="protein sequence ID" value="TFK65274.1"/>
    <property type="molecule type" value="Genomic_DNA"/>
</dbReference>
<name>A0ACD3AI25_9AGAR</name>
<reference evidence="1 2" key="1">
    <citation type="journal article" date="2019" name="Nat. Ecol. Evol.">
        <title>Megaphylogeny resolves global patterns of mushroom evolution.</title>
        <authorList>
            <person name="Varga T."/>
            <person name="Krizsan K."/>
            <person name="Foldi C."/>
            <person name="Dima B."/>
            <person name="Sanchez-Garcia M."/>
            <person name="Sanchez-Ramirez S."/>
            <person name="Szollosi G.J."/>
            <person name="Szarkandi J.G."/>
            <person name="Papp V."/>
            <person name="Albert L."/>
            <person name="Andreopoulos W."/>
            <person name="Angelini C."/>
            <person name="Antonin V."/>
            <person name="Barry K.W."/>
            <person name="Bougher N.L."/>
            <person name="Buchanan P."/>
            <person name="Buyck B."/>
            <person name="Bense V."/>
            <person name="Catcheside P."/>
            <person name="Chovatia M."/>
            <person name="Cooper J."/>
            <person name="Damon W."/>
            <person name="Desjardin D."/>
            <person name="Finy P."/>
            <person name="Geml J."/>
            <person name="Haridas S."/>
            <person name="Hughes K."/>
            <person name="Justo A."/>
            <person name="Karasinski D."/>
            <person name="Kautmanova I."/>
            <person name="Kiss B."/>
            <person name="Kocsube S."/>
            <person name="Kotiranta H."/>
            <person name="LaButti K.M."/>
            <person name="Lechner B.E."/>
            <person name="Liimatainen K."/>
            <person name="Lipzen A."/>
            <person name="Lukacs Z."/>
            <person name="Mihaltcheva S."/>
            <person name="Morgado L.N."/>
            <person name="Niskanen T."/>
            <person name="Noordeloos M.E."/>
            <person name="Ohm R.A."/>
            <person name="Ortiz-Santana B."/>
            <person name="Ovrebo C."/>
            <person name="Racz N."/>
            <person name="Riley R."/>
            <person name="Savchenko A."/>
            <person name="Shiryaev A."/>
            <person name="Soop K."/>
            <person name="Spirin V."/>
            <person name="Szebenyi C."/>
            <person name="Tomsovsky M."/>
            <person name="Tulloss R.E."/>
            <person name="Uehling J."/>
            <person name="Grigoriev I.V."/>
            <person name="Vagvolgyi C."/>
            <person name="Papp T."/>
            <person name="Martin F.M."/>
            <person name="Miettinen O."/>
            <person name="Hibbett D.S."/>
            <person name="Nagy L.G."/>
        </authorList>
    </citation>
    <scope>NUCLEOTIDE SEQUENCE [LARGE SCALE GENOMIC DNA]</scope>
    <source>
        <strain evidence="1 2">NL-1719</strain>
    </source>
</reference>
<evidence type="ECO:0000313" key="1">
    <source>
        <dbReference type="EMBL" id="TFK65274.1"/>
    </source>
</evidence>
<sequence>MPSLVKEAIDGSAQTTIKSQAIVFHSLNIFALILVLVVLTTAMTARKIRRTRTWYTYLWIQLLLTLSFLWHPFKSSGYKPSFVTCLMQAVFVYTAPLTSSWAFLAPVVEVINDLSRLHFFPSNQLALRQERGTPSSAALCPHQGLCLRSYEGLRHPTYVGMQSDLSYCHFSSTTPAIIGAIIYLIPIVVCIPLFASIGFRAYRNSRFLERDHHILAIPLAGIIRMGILLFAPILGLGIAFPNNELEDLNRFLTLGTRLASSFYITHVQLFTLAPILTAIAFGSQQDLIPAAISLWGRPSTNKCMERFPSSPASK</sequence>
<dbReference type="Proteomes" id="UP000308600">
    <property type="component" value="Unassembled WGS sequence"/>
</dbReference>
<evidence type="ECO:0000313" key="2">
    <source>
        <dbReference type="Proteomes" id="UP000308600"/>
    </source>
</evidence>
<organism evidence="1 2">
    <name type="scientific">Pluteus cervinus</name>
    <dbReference type="NCBI Taxonomy" id="181527"/>
    <lineage>
        <taxon>Eukaryota</taxon>
        <taxon>Fungi</taxon>
        <taxon>Dikarya</taxon>
        <taxon>Basidiomycota</taxon>
        <taxon>Agaricomycotina</taxon>
        <taxon>Agaricomycetes</taxon>
        <taxon>Agaricomycetidae</taxon>
        <taxon>Agaricales</taxon>
        <taxon>Pluteineae</taxon>
        <taxon>Pluteaceae</taxon>
        <taxon>Pluteus</taxon>
    </lineage>
</organism>
<proteinExistence type="predicted"/>